<gene>
    <name evidence="10" type="ORF">B0J13DRAFT_669232</name>
</gene>
<dbReference type="AlphaFoldDB" id="A0A9P9JEF8"/>
<dbReference type="OrthoDB" id="330772at2759"/>
<evidence type="ECO:0000313" key="10">
    <source>
        <dbReference type="EMBL" id="KAH7162533.1"/>
    </source>
</evidence>
<dbReference type="Pfam" id="PF04696">
    <property type="entry name" value="Pinin_SDK_memA"/>
    <property type="match status" value="1"/>
</dbReference>
<dbReference type="InterPro" id="IPR006786">
    <property type="entry name" value="Pinin_SDK_MemA"/>
</dbReference>
<dbReference type="EMBL" id="JAGMUU010000001">
    <property type="protein sequence ID" value="KAH7162533.1"/>
    <property type="molecule type" value="Genomic_DNA"/>
</dbReference>
<comment type="similarity">
    <text evidence="2">Belongs to the pinin family.</text>
</comment>
<evidence type="ECO:0000256" key="1">
    <source>
        <dbReference type="ARBA" id="ARBA00004123"/>
    </source>
</evidence>
<proteinExistence type="inferred from homology"/>
<keyword evidence="11" id="KW-1185">Reference proteome</keyword>
<dbReference type="InterPro" id="IPR039853">
    <property type="entry name" value="Pinin"/>
</dbReference>
<evidence type="ECO:0000256" key="4">
    <source>
        <dbReference type="ARBA" id="ARBA00023015"/>
    </source>
</evidence>
<feature type="compositionally biased region" description="Basic and acidic residues" evidence="8">
    <location>
        <begin position="38"/>
        <end position="52"/>
    </location>
</feature>
<dbReference type="GO" id="GO:0008380">
    <property type="term" value="P:RNA splicing"/>
    <property type="evidence" value="ECO:0007669"/>
    <property type="project" value="UniProtKB-KW"/>
</dbReference>
<protein>
    <submittedName>
        <fullName evidence="10">Nuclear protein SDK3</fullName>
    </submittedName>
</protein>
<keyword evidence="6" id="KW-0508">mRNA splicing</keyword>
<feature type="compositionally biased region" description="Basic and acidic residues" evidence="8">
    <location>
        <begin position="66"/>
        <end position="96"/>
    </location>
</feature>
<feature type="compositionally biased region" description="Low complexity" evidence="8">
    <location>
        <begin position="244"/>
        <end position="253"/>
    </location>
</feature>
<feature type="region of interest" description="Disordered" evidence="8">
    <location>
        <begin position="1"/>
        <end position="144"/>
    </location>
</feature>
<reference evidence="10" key="1">
    <citation type="journal article" date="2021" name="Nat. Commun.">
        <title>Genetic determinants of endophytism in the Arabidopsis root mycobiome.</title>
        <authorList>
            <person name="Mesny F."/>
            <person name="Miyauchi S."/>
            <person name="Thiergart T."/>
            <person name="Pickel B."/>
            <person name="Atanasova L."/>
            <person name="Karlsson M."/>
            <person name="Huettel B."/>
            <person name="Barry K.W."/>
            <person name="Haridas S."/>
            <person name="Chen C."/>
            <person name="Bauer D."/>
            <person name="Andreopoulos W."/>
            <person name="Pangilinan J."/>
            <person name="LaButti K."/>
            <person name="Riley R."/>
            <person name="Lipzen A."/>
            <person name="Clum A."/>
            <person name="Drula E."/>
            <person name="Henrissat B."/>
            <person name="Kohler A."/>
            <person name="Grigoriev I.V."/>
            <person name="Martin F.M."/>
            <person name="Hacquard S."/>
        </authorList>
    </citation>
    <scope>NUCLEOTIDE SEQUENCE</scope>
    <source>
        <strain evidence="10">MPI-CAGE-AT-0021</strain>
    </source>
</reference>
<evidence type="ECO:0000256" key="6">
    <source>
        <dbReference type="ARBA" id="ARBA00023187"/>
    </source>
</evidence>
<dbReference type="GO" id="GO:0006397">
    <property type="term" value="P:mRNA processing"/>
    <property type="evidence" value="ECO:0007669"/>
    <property type="project" value="UniProtKB-KW"/>
</dbReference>
<keyword evidence="5" id="KW-0804">Transcription</keyword>
<name>A0A9P9JEF8_9HYPO</name>
<evidence type="ECO:0000313" key="11">
    <source>
        <dbReference type="Proteomes" id="UP000717696"/>
    </source>
</evidence>
<comment type="caution">
    <text evidence="10">The sequence shown here is derived from an EMBL/GenBank/DDBJ whole genome shotgun (WGS) entry which is preliminary data.</text>
</comment>
<feature type="compositionally biased region" description="Basic and acidic residues" evidence="8">
    <location>
        <begin position="21"/>
        <end position="31"/>
    </location>
</feature>
<dbReference type="Proteomes" id="UP000717696">
    <property type="component" value="Unassembled WGS sequence"/>
</dbReference>
<organism evidence="10 11">
    <name type="scientific">Dactylonectria estremocensis</name>
    <dbReference type="NCBI Taxonomy" id="1079267"/>
    <lineage>
        <taxon>Eukaryota</taxon>
        <taxon>Fungi</taxon>
        <taxon>Dikarya</taxon>
        <taxon>Ascomycota</taxon>
        <taxon>Pezizomycotina</taxon>
        <taxon>Sordariomycetes</taxon>
        <taxon>Hypocreomycetidae</taxon>
        <taxon>Hypocreales</taxon>
        <taxon>Nectriaceae</taxon>
        <taxon>Dactylonectria</taxon>
    </lineage>
</organism>
<evidence type="ECO:0000256" key="3">
    <source>
        <dbReference type="ARBA" id="ARBA00022664"/>
    </source>
</evidence>
<evidence type="ECO:0000256" key="5">
    <source>
        <dbReference type="ARBA" id="ARBA00023163"/>
    </source>
</evidence>
<feature type="compositionally biased region" description="Basic and acidic residues" evidence="8">
    <location>
        <begin position="274"/>
        <end position="288"/>
    </location>
</feature>
<dbReference type="PANTHER" id="PTHR12707:SF0">
    <property type="entry name" value="PININ"/>
    <property type="match status" value="1"/>
</dbReference>
<dbReference type="GO" id="GO:0071013">
    <property type="term" value="C:catalytic step 2 spliceosome"/>
    <property type="evidence" value="ECO:0007669"/>
    <property type="project" value="TreeGrafter"/>
</dbReference>
<dbReference type="PANTHER" id="PTHR12707">
    <property type="entry name" value="PINN"/>
    <property type="match status" value="1"/>
</dbReference>
<accession>A0A9P9JEF8</accession>
<feature type="compositionally biased region" description="Basic and acidic residues" evidence="8">
    <location>
        <begin position="120"/>
        <end position="144"/>
    </location>
</feature>
<evidence type="ECO:0000256" key="2">
    <source>
        <dbReference type="ARBA" id="ARBA00010386"/>
    </source>
</evidence>
<feature type="compositionally biased region" description="Low complexity" evidence="8">
    <location>
        <begin position="103"/>
        <end position="117"/>
    </location>
</feature>
<feature type="compositionally biased region" description="Acidic residues" evidence="8">
    <location>
        <begin position="289"/>
        <end position="302"/>
    </location>
</feature>
<evidence type="ECO:0000259" key="9">
    <source>
        <dbReference type="Pfam" id="PF04696"/>
    </source>
</evidence>
<feature type="compositionally biased region" description="Polar residues" evidence="8">
    <location>
        <begin position="260"/>
        <end position="269"/>
    </location>
</feature>
<evidence type="ECO:0000256" key="8">
    <source>
        <dbReference type="SAM" id="MobiDB-lite"/>
    </source>
</evidence>
<comment type="subcellular location">
    <subcellularLocation>
        <location evidence="1">Nucleus</location>
    </subcellularLocation>
</comment>
<feature type="domain" description="Pinin/SDK/MemA protein" evidence="9">
    <location>
        <begin position="92"/>
        <end position="206"/>
    </location>
</feature>
<keyword evidence="7" id="KW-0539">Nucleus</keyword>
<keyword evidence="3" id="KW-0507">mRNA processing</keyword>
<feature type="region of interest" description="Disordered" evidence="8">
    <location>
        <begin position="226"/>
        <end position="302"/>
    </location>
</feature>
<keyword evidence="4" id="KW-0805">Transcription regulation</keyword>
<evidence type="ECO:0000256" key="7">
    <source>
        <dbReference type="ARBA" id="ARBA00023242"/>
    </source>
</evidence>
<sequence length="302" mass="34698">MAAVEEQHPMDGAFVNPEMDELPRDVAELEGRKRKASRGSDRDSSPKRTRHDDDDDGNHAHRRSRRDSPPTRRDSHGSATIADHDRRKSATQEEKKRGKRLFGGLLSTLSQTTGSSQQKRRLEIERRQKERQQKQRVVDDKERAEKLSHLTELRRSEQVVFDKEVMQNKHSKVLAVAKFLKTKSHPQICYLPWKLTADQEDEIDDQLQNAKNAIKKELEAFSARKEWNDRDNVRPSRVAQSATPEELPALAPPIDDSTEKPAQSINGSEQPVKAPDKEHNQHHHHDESADVVEEVDEDMVIY</sequence>